<sequence length="105" mass="11748">MAEDSQSKAIANKTCAAKTLNKKPCKNKKKSGSEYCTRHDKKYARKEVSGEVDLCSIGECTTKFSKKAEQYLNIIIVNKDNFEDIINHGVADKDKISFGQQDLSQ</sequence>
<protein>
    <submittedName>
        <fullName evidence="1">Uncharacterized protein</fullName>
    </submittedName>
</protein>
<dbReference type="Proteomes" id="UP000070444">
    <property type="component" value="Unassembled WGS sequence"/>
</dbReference>
<gene>
    <name evidence="1" type="ORF">CONCODRAFT_68470</name>
</gene>
<accession>A0A137PDX4</accession>
<dbReference type="AlphaFoldDB" id="A0A137PDX4"/>
<reference evidence="1 2" key="1">
    <citation type="journal article" date="2015" name="Genome Biol. Evol.">
        <title>Phylogenomic analyses indicate that early fungi evolved digesting cell walls of algal ancestors of land plants.</title>
        <authorList>
            <person name="Chang Y."/>
            <person name="Wang S."/>
            <person name="Sekimoto S."/>
            <person name="Aerts A.L."/>
            <person name="Choi C."/>
            <person name="Clum A."/>
            <person name="LaButti K.M."/>
            <person name="Lindquist E.A."/>
            <person name="Yee Ngan C."/>
            <person name="Ohm R.A."/>
            <person name="Salamov A.A."/>
            <person name="Grigoriev I.V."/>
            <person name="Spatafora J.W."/>
            <person name="Berbee M.L."/>
        </authorList>
    </citation>
    <scope>NUCLEOTIDE SEQUENCE [LARGE SCALE GENOMIC DNA]</scope>
    <source>
        <strain evidence="1 2">NRRL 28638</strain>
    </source>
</reference>
<evidence type="ECO:0000313" key="1">
    <source>
        <dbReference type="EMBL" id="KXN73213.1"/>
    </source>
</evidence>
<name>A0A137PDX4_CONC2</name>
<proteinExistence type="predicted"/>
<evidence type="ECO:0000313" key="2">
    <source>
        <dbReference type="Proteomes" id="UP000070444"/>
    </source>
</evidence>
<organism evidence="1 2">
    <name type="scientific">Conidiobolus coronatus (strain ATCC 28846 / CBS 209.66 / NRRL 28638)</name>
    <name type="common">Delacroixia coronata</name>
    <dbReference type="NCBI Taxonomy" id="796925"/>
    <lineage>
        <taxon>Eukaryota</taxon>
        <taxon>Fungi</taxon>
        <taxon>Fungi incertae sedis</taxon>
        <taxon>Zoopagomycota</taxon>
        <taxon>Entomophthoromycotina</taxon>
        <taxon>Entomophthoromycetes</taxon>
        <taxon>Entomophthorales</taxon>
        <taxon>Ancylistaceae</taxon>
        <taxon>Conidiobolus</taxon>
    </lineage>
</organism>
<keyword evidence="2" id="KW-1185">Reference proteome</keyword>
<dbReference type="EMBL" id="KQ964440">
    <property type="protein sequence ID" value="KXN73213.1"/>
    <property type="molecule type" value="Genomic_DNA"/>
</dbReference>